<comment type="caution">
    <text evidence="3">The sequence shown here is derived from an EMBL/GenBank/DDBJ whole genome shotgun (WGS) entry which is preliminary data.</text>
</comment>
<organism evidence="3 4">
    <name type="scientific">Roseateles aquae</name>
    <dbReference type="NCBI Taxonomy" id="3077235"/>
    <lineage>
        <taxon>Bacteria</taxon>
        <taxon>Pseudomonadati</taxon>
        <taxon>Pseudomonadota</taxon>
        <taxon>Betaproteobacteria</taxon>
        <taxon>Burkholderiales</taxon>
        <taxon>Sphaerotilaceae</taxon>
        <taxon>Roseateles</taxon>
    </lineage>
</organism>
<evidence type="ECO:0000313" key="3">
    <source>
        <dbReference type="EMBL" id="MDT9000601.1"/>
    </source>
</evidence>
<sequence length="198" mass="21954">MKRRVLLTAIGTTALITLISACSGPYSISADVSSFGSWPADRKAGSFAFERMPSQQQDGARQAELEAQAQAALEKAGFKLASDAKSADVLVSLGVRVSPQDRSPWDDPLWWRWHGNYGHWRYGTRGNAMLWTEKRYDREAAILLRDRASSEPLYEARASNDGMTMGNKELVGALFEAALSEFPKIQPEPHRVVVQVAR</sequence>
<dbReference type="RefSeq" id="WP_315651317.1">
    <property type="nucleotide sequence ID" value="NZ_JAVXZY010000006.1"/>
</dbReference>
<dbReference type="PROSITE" id="PS51257">
    <property type="entry name" value="PROKAR_LIPOPROTEIN"/>
    <property type="match status" value="1"/>
</dbReference>
<accession>A0ABU3PFA2</accession>
<feature type="domain" description="DUF4136" evidence="2">
    <location>
        <begin position="33"/>
        <end position="183"/>
    </location>
</feature>
<feature type="signal peptide" evidence="1">
    <location>
        <begin position="1"/>
        <end position="23"/>
    </location>
</feature>
<gene>
    <name evidence="3" type="ORF">RQP53_15105</name>
</gene>
<protein>
    <submittedName>
        <fullName evidence="3">DUF4136 domain-containing protein</fullName>
    </submittedName>
</protein>
<feature type="chain" id="PRO_5045804143" evidence="1">
    <location>
        <begin position="24"/>
        <end position="198"/>
    </location>
</feature>
<keyword evidence="1" id="KW-0732">Signal</keyword>
<evidence type="ECO:0000313" key="4">
    <source>
        <dbReference type="Proteomes" id="UP001246372"/>
    </source>
</evidence>
<dbReference type="Proteomes" id="UP001246372">
    <property type="component" value="Unassembled WGS sequence"/>
</dbReference>
<dbReference type="Pfam" id="PF13590">
    <property type="entry name" value="DUF4136"/>
    <property type="match status" value="1"/>
</dbReference>
<dbReference type="Gene3D" id="3.30.160.670">
    <property type="match status" value="1"/>
</dbReference>
<keyword evidence="4" id="KW-1185">Reference proteome</keyword>
<name>A0ABU3PFA2_9BURK</name>
<evidence type="ECO:0000256" key="1">
    <source>
        <dbReference type="SAM" id="SignalP"/>
    </source>
</evidence>
<dbReference type="EMBL" id="JAVXZY010000006">
    <property type="protein sequence ID" value="MDT9000601.1"/>
    <property type="molecule type" value="Genomic_DNA"/>
</dbReference>
<evidence type="ECO:0000259" key="2">
    <source>
        <dbReference type="Pfam" id="PF13590"/>
    </source>
</evidence>
<reference evidence="3" key="1">
    <citation type="submission" date="2023-09" db="EMBL/GenBank/DDBJ databases">
        <title>Paucibacter sp. APW11 Genome sequencing and assembly.</title>
        <authorList>
            <person name="Kim I."/>
        </authorList>
    </citation>
    <scope>NUCLEOTIDE SEQUENCE</scope>
    <source>
        <strain evidence="3">APW11</strain>
    </source>
</reference>
<proteinExistence type="predicted"/>
<dbReference type="InterPro" id="IPR025411">
    <property type="entry name" value="DUF4136"/>
</dbReference>